<organism evidence="1">
    <name type="scientific">Ralstonia solanacearum</name>
    <name type="common">Pseudomonas solanacearum</name>
    <dbReference type="NCBI Taxonomy" id="305"/>
    <lineage>
        <taxon>Bacteria</taxon>
        <taxon>Pseudomonadati</taxon>
        <taxon>Pseudomonadota</taxon>
        <taxon>Betaproteobacteria</taxon>
        <taxon>Burkholderiales</taxon>
        <taxon>Burkholderiaceae</taxon>
        <taxon>Ralstonia</taxon>
        <taxon>Ralstonia solanacearum species complex</taxon>
    </lineage>
</organism>
<dbReference type="AlphaFoldDB" id="A0A5H2PR28"/>
<dbReference type="EMBL" id="CP026093">
    <property type="protein sequence ID" value="AYB57864.1"/>
    <property type="molecule type" value="Genomic_DNA"/>
</dbReference>
<dbReference type="RefSeq" id="WP_014618570.1">
    <property type="nucleotide sequence ID" value="NZ_CDLY01000001.1"/>
</dbReference>
<geneLocation type="plasmid" evidence="1">
    <name>unnamed</name>
</geneLocation>
<proteinExistence type="predicted"/>
<accession>A0A5H2PR28</accession>
<evidence type="ECO:0000313" key="1">
    <source>
        <dbReference type="EMBL" id="AYB57864.1"/>
    </source>
</evidence>
<sequence length="225" mass="25959">MHPVPDNAFERFVMQRKKDLQRIARHTAGEHQLTDVLHEAWIMAESLQPPNGTRLDLENAACQEKLLSHLYQHLVRYTEQNVRRAIRLDHATSGHDQDDDVHPLTYLLVSDEGRDLLGGLIERESASALDADLDAHGSLAAAYVHLLRHFDNRMSAVANHLLISRSYAYRCCARARQLATHLQHIPIPVSNERRIPGPWRRFRLRRMPIQLSFDFDDELPFQSAR</sequence>
<reference evidence="1" key="1">
    <citation type="submission" date="2018-01" db="EMBL/GenBank/DDBJ databases">
        <title>Complete Genome Sequence of three strains from Ralstonia solanacearum ecotype Moko sequevar IIA-53 from Brazil.</title>
        <authorList>
            <person name="Silva J.R."/>
            <person name="Albuquerque G.M.R."/>
            <person name="Pais A.K.L."/>
            <person name="Silva A.M.F."/>
            <person name="Boiteux M.E.N.F."/>
            <person name="Souza E.B."/>
            <person name="Mariano R.L.R."/>
        </authorList>
    </citation>
    <scope>NUCLEOTIDE SEQUENCE [LARGE SCALE GENOMIC DNA]</scope>
    <source>
        <strain evidence="1">SFC</strain>
        <plasmid evidence="1">unnamed</plasmid>
    </source>
</reference>
<keyword evidence="1" id="KW-0614">Plasmid</keyword>
<name>A0A5H2PR28_RALSL</name>
<protein>
    <submittedName>
        <fullName evidence="1">Uncharacterized protein</fullName>
    </submittedName>
</protein>
<gene>
    <name evidence="1" type="ORF">C2L97_17605</name>
</gene>